<dbReference type="InterPro" id="IPR007695">
    <property type="entry name" value="DNA_mismatch_repair_MutS-lik_N"/>
</dbReference>
<evidence type="ECO:0000313" key="7">
    <source>
        <dbReference type="EMBL" id="VDM64361.1"/>
    </source>
</evidence>
<dbReference type="GO" id="GO:0140664">
    <property type="term" value="F:ATP-dependent DNA damage sensor activity"/>
    <property type="evidence" value="ECO:0007669"/>
    <property type="project" value="InterPro"/>
</dbReference>
<dbReference type="SMART" id="SM00534">
    <property type="entry name" value="MUTSac"/>
    <property type="match status" value="1"/>
</dbReference>
<dbReference type="GO" id="GO:0030983">
    <property type="term" value="F:mismatched DNA binding"/>
    <property type="evidence" value="ECO:0007669"/>
    <property type="project" value="InterPro"/>
</dbReference>
<dbReference type="EMBL" id="UYYA01005215">
    <property type="protein sequence ID" value="VDM64361.1"/>
    <property type="molecule type" value="Genomic_DNA"/>
</dbReference>
<dbReference type="SUPFAM" id="SSF53150">
    <property type="entry name" value="DNA repair protein MutS, domain II"/>
    <property type="match status" value="1"/>
</dbReference>
<dbReference type="Proteomes" id="UP000267027">
    <property type="component" value="Unassembled WGS sequence"/>
</dbReference>
<dbReference type="InterPro" id="IPR036187">
    <property type="entry name" value="DNA_mismatch_repair_MutS_sf"/>
</dbReference>
<dbReference type="PANTHER" id="PTHR11361">
    <property type="entry name" value="DNA MISMATCH REPAIR PROTEIN MUTS FAMILY MEMBER"/>
    <property type="match status" value="1"/>
</dbReference>
<gene>
    <name evidence="7" type="ORF">ACOC_LOCUS12776</name>
</gene>
<dbReference type="OrthoDB" id="10252754at2759"/>
<dbReference type="InterPro" id="IPR011184">
    <property type="entry name" value="DNA_mismatch_repair_Msh2"/>
</dbReference>
<accession>A0A158PMH8</accession>
<comment type="similarity">
    <text evidence="1">Belongs to the DNA mismatch repair MutS family.</text>
</comment>
<dbReference type="GO" id="GO:0006298">
    <property type="term" value="P:mismatch repair"/>
    <property type="evidence" value="ECO:0007669"/>
    <property type="project" value="InterPro"/>
</dbReference>
<dbReference type="PANTHER" id="PTHR11361:SF145">
    <property type="entry name" value="DNA MISMATCH REPAIR PROTEINS MUTS FAMILY DOMAIN-CONTAINING PROTEIN"/>
    <property type="match status" value="1"/>
</dbReference>
<dbReference type="InterPro" id="IPR007861">
    <property type="entry name" value="DNA_mismatch_repair_MutS_clamp"/>
</dbReference>
<evidence type="ECO:0000256" key="4">
    <source>
        <dbReference type="ARBA" id="ARBA00022840"/>
    </source>
</evidence>
<dbReference type="Gene3D" id="3.40.1170.10">
    <property type="entry name" value="DNA repair protein MutS, domain I"/>
    <property type="match status" value="1"/>
</dbReference>
<dbReference type="AlphaFoldDB" id="A0A158PMH8"/>
<dbReference type="Pfam" id="PF05188">
    <property type="entry name" value="MutS_II"/>
    <property type="match status" value="1"/>
</dbReference>
<reference evidence="7 8" key="2">
    <citation type="submission" date="2018-11" db="EMBL/GenBank/DDBJ databases">
        <authorList>
            <consortium name="Pathogen Informatics"/>
        </authorList>
    </citation>
    <scope>NUCLEOTIDE SEQUENCE [LARGE SCALE GENOMIC DNA]</scope>
    <source>
        <strain evidence="7 8">Costa Rica</strain>
    </source>
</reference>
<dbReference type="InterPro" id="IPR000432">
    <property type="entry name" value="DNA_mismatch_repair_MutS_C"/>
</dbReference>
<evidence type="ECO:0000259" key="6">
    <source>
        <dbReference type="PROSITE" id="PS00486"/>
    </source>
</evidence>
<keyword evidence="4" id="KW-0067">ATP-binding</keyword>
<dbReference type="InterPro" id="IPR045076">
    <property type="entry name" value="MutS"/>
</dbReference>
<dbReference type="Gene3D" id="3.40.50.300">
    <property type="entry name" value="P-loop containing nucleotide triphosphate hydrolases"/>
    <property type="match status" value="1"/>
</dbReference>
<keyword evidence="8" id="KW-1185">Reference proteome</keyword>
<dbReference type="PIRSF" id="PIRSF005813">
    <property type="entry name" value="MSH2"/>
    <property type="match status" value="1"/>
</dbReference>
<name>A0A158PMH8_ANGCS</name>
<dbReference type="GO" id="GO:0032301">
    <property type="term" value="C:MutSalpha complex"/>
    <property type="evidence" value="ECO:0007669"/>
    <property type="project" value="TreeGrafter"/>
</dbReference>
<keyword evidence="2" id="KW-0547">Nucleotide-binding</keyword>
<evidence type="ECO:0000256" key="1">
    <source>
        <dbReference type="ARBA" id="ARBA00006271"/>
    </source>
</evidence>
<dbReference type="InterPro" id="IPR007860">
    <property type="entry name" value="DNA_mmatch_repair_MutS_con_dom"/>
</dbReference>
<proteinExistence type="inferred from homology"/>
<dbReference type="InterPro" id="IPR016151">
    <property type="entry name" value="DNA_mismatch_repair_MutS_N"/>
</dbReference>
<dbReference type="Gene3D" id="3.30.420.110">
    <property type="entry name" value="MutS, connector domain"/>
    <property type="match status" value="1"/>
</dbReference>
<dbReference type="Pfam" id="PF05190">
    <property type="entry name" value="MutS_IV"/>
    <property type="match status" value="1"/>
</dbReference>
<keyword evidence="3" id="KW-0227">DNA damage</keyword>
<dbReference type="WBParaSite" id="ACOC_0001277501-mRNA-1">
    <property type="protein sequence ID" value="ACOC_0001277501-mRNA-1"/>
    <property type="gene ID" value="ACOC_0001277501"/>
</dbReference>
<protein>
    <submittedName>
        <fullName evidence="9">DNA_MISMATCH_REPAIR_2 domain-containing protein</fullName>
    </submittedName>
</protein>
<dbReference type="OMA" id="KLYYAIL"/>
<keyword evidence="5" id="KW-0238">DNA-binding</keyword>
<feature type="domain" description="DNA mismatch repair proteins mutS family" evidence="6">
    <location>
        <begin position="666"/>
        <end position="682"/>
    </location>
</feature>
<dbReference type="SUPFAM" id="SSF52540">
    <property type="entry name" value="P-loop containing nucleoside triphosphate hydrolases"/>
    <property type="match status" value="1"/>
</dbReference>
<evidence type="ECO:0000313" key="8">
    <source>
        <dbReference type="Proteomes" id="UP000267027"/>
    </source>
</evidence>
<dbReference type="SMART" id="SM00533">
    <property type="entry name" value="MUTSd"/>
    <property type="match status" value="1"/>
</dbReference>
<evidence type="ECO:0000256" key="3">
    <source>
        <dbReference type="ARBA" id="ARBA00022763"/>
    </source>
</evidence>
<sequence>MVYRAPVQDYYACYGDDATFLAKEVFMSDVCLKTKTLMVHLGESVQYMTMNNGQFQRTIRELLMFMRYRIELYGLEGDQWKMKAKVSYRVYHKFSYSGTIGNLGDFEEIIGDMIGGGNVIMAMEISNGEDNKVGVCFLDLLDFRVLTSEFIDSPLFSQIEQCLIGIAPRECLVYVDEGSIVYDSKDRQKKLKSLLKKVGVLETSAKSLQNTCDWEEVLCMFRQNCEVTSLSDSVKRCLCGLFTYLKMDEQNAYMHKFSLSDYRTSGYMHVDSGVVRSLELFALNYHNDKQSAIDDITSRISFIVHEFQARRALSDTLLPKVPDSNQLARKLVLSKAKLQVATFATIIAEPDLTKTFQDCYRVYQLAVLLQHIERALRDLYDNDEKNASAVKDLMLEPICYGLLHFDKYCELIRSTIDEEYHERTGDFRIRPDIDPELLRIDKDICSLEKKAEIARTNIAKRLDLESVKLDSNPQLGFFYRVTLKDEKHIRKCKFITVVDASKGSGVRFRDGDLSEINEQYQVLTNIYRTAQQDLEKKVIETCAGYAPALSGLSNALATIDVLTSLARLVTDSPNEYVRPTLEPMGSGIFELKRCRHAVLEAILDSHFIPNNIEFGSFVPASSMRMSVLDGIFTRIGASDQQTKGISTFMAEMLDSANILETATSNSLVVIDELGRGTSTYDGFGLACDLLSRVRCFCLFATHFHEMGALAEHPGATSLQMSVAVDDGRLTMLYEVRPGVAQSSFGIHVSRTVGFPDSIVEEASRILEELESSASEAEIDEVIMKLKTADDDRLVQILT</sequence>
<evidence type="ECO:0000256" key="2">
    <source>
        <dbReference type="ARBA" id="ARBA00022741"/>
    </source>
</evidence>
<dbReference type="Pfam" id="PF01624">
    <property type="entry name" value="MutS_I"/>
    <property type="match status" value="1"/>
</dbReference>
<dbReference type="PROSITE" id="PS00486">
    <property type="entry name" value="DNA_MISMATCH_REPAIR_2"/>
    <property type="match status" value="1"/>
</dbReference>
<dbReference type="Gene3D" id="1.10.1420.10">
    <property type="match status" value="2"/>
</dbReference>
<dbReference type="GO" id="GO:0005524">
    <property type="term" value="F:ATP binding"/>
    <property type="evidence" value="ECO:0007669"/>
    <property type="project" value="UniProtKB-KW"/>
</dbReference>
<dbReference type="Pfam" id="PF00488">
    <property type="entry name" value="MutS_V"/>
    <property type="match status" value="1"/>
</dbReference>
<reference evidence="9" key="1">
    <citation type="submission" date="2016-04" db="UniProtKB">
        <authorList>
            <consortium name="WormBaseParasite"/>
        </authorList>
    </citation>
    <scope>IDENTIFICATION</scope>
</reference>
<evidence type="ECO:0000313" key="9">
    <source>
        <dbReference type="WBParaSite" id="ACOC_0001277501-mRNA-1"/>
    </source>
</evidence>
<evidence type="ECO:0000256" key="5">
    <source>
        <dbReference type="ARBA" id="ARBA00023125"/>
    </source>
</evidence>
<dbReference type="STRING" id="334426.A0A158PMH8"/>
<dbReference type="SUPFAM" id="SSF48334">
    <property type="entry name" value="DNA repair protein MutS, domain III"/>
    <property type="match status" value="1"/>
</dbReference>
<dbReference type="InterPro" id="IPR027417">
    <property type="entry name" value="P-loop_NTPase"/>
</dbReference>
<dbReference type="InterPro" id="IPR036678">
    <property type="entry name" value="MutS_con_dom_sf"/>
</dbReference>
<dbReference type="InterPro" id="IPR007696">
    <property type="entry name" value="DNA_mismatch_repair_MutS_core"/>
</dbReference>
<organism evidence="9">
    <name type="scientific">Angiostrongylus costaricensis</name>
    <name type="common">Nematode worm</name>
    <dbReference type="NCBI Taxonomy" id="334426"/>
    <lineage>
        <taxon>Eukaryota</taxon>
        <taxon>Metazoa</taxon>
        <taxon>Ecdysozoa</taxon>
        <taxon>Nematoda</taxon>
        <taxon>Chromadorea</taxon>
        <taxon>Rhabditida</taxon>
        <taxon>Rhabditina</taxon>
        <taxon>Rhabditomorpha</taxon>
        <taxon>Strongyloidea</taxon>
        <taxon>Metastrongylidae</taxon>
        <taxon>Angiostrongylus</taxon>
    </lineage>
</organism>